<dbReference type="OrthoDB" id="482068at2"/>
<gene>
    <name evidence="4" type="ORF">FRE64_02960</name>
</gene>
<comment type="similarity">
    <text evidence="1">Belongs to the PspA/Vipp/IM30 family.</text>
</comment>
<name>A0A5B8NQS5_9CHRO</name>
<protein>
    <submittedName>
        <fullName evidence="4">PspA/IM30 family protein</fullName>
    </submittedName>
</protein>
<reference evidence="4" key="1">
    <citation type="submission" date="2019-08" db="EMBL/GenBank/DDBJ databases">
        <title>Carotenoids and Carotenoid Binding Proteins in the Halophilic Cyanobacterium Euhalothece sp. ZM00.</title>
        <authorList>
            <person name="Cho S.M."/>
            <person name="Song J.Y."/>
            <person name="Park Y.-I."/>
        </authorList>
    </citation>
    <scope>NUCLEOTIDE SEQUENCE [LARGE SCALE GENOMIC DNA]</scope>
    <source>
        <strain evidence="4">Z-M001</strain>
    </source>
</reference>
<evidence type="ECO:0000313" key="4">
    <source>
        <dbReference type="EMBL" id="QDZ41424.1"/>
    </source>
</evidence>
<evidence type="ECO:0000256" key="1">
    <source>
        <dbReference type="ARBA" id="ARBA00043985"/>
    </source>
</evidence>
<feature type="compositionally biased region" description="Basic and acidic residues" evidence="3">
    <location>
        <begin position="209"/>
        <end position="228"/>
    </location>
</feature>
<dbReference type="Proteomes" id="UP000318453">
    <property type="component" value="Chromosome"/>
</dbReference>
<organism evidence="4 5">
    <name type="scientific">Euhalothece natronophila Z-M001</name>
    <dbReference type="NCBI Taxonomy" id="522448"/>
    <lineage>
        <taxon>Bacteria</taxon>
        <taxon>Bacillati</taxon>
        <taxon>Cyanobacteriota</taxon>
        <taxon>Cyanophyceae</taxon>
        <taxon>Oscillatoriophycideae</taxon>
        <taxon>Chroococcales</taxon>
        <taxon>Halothecacae</taxon>
        <taxon>Halothece cluster</taxon>
        <taxon>Euhalothece</taxon>
    </lineage>
</organism>
<evidence type="ECO:0000313" key="5">
    <source>
        <dbReference type="Proteomes" id="UP000318453"/>
    </source>
</evidence>
<dbReference type="Pfam" id="PF04012">
    <property type="entry name" value="PspA_IM30"/>
    <property type="match status" value="1"/>
</dbReference>
<keyword evidence="5" id="KW-1185">Reference proteome</keyword>
<sequence>MGMKKFIYYLFGERAGRLIVVSWNWLWGVSEPSEQEQAVSEAQKSLQEMQASVEKLTQAVAVQVQNYQEAEAHYSKKVKEYQDLETKAKALKASGNKESARLTMIQAVQLEKVLPQLKENVENAEKYVTAAKQQLMRQKEKLETYKSELANMQAVQEVNAALEQMAAVNNSYNIDAAKSQFEAAKETVENHQIEAQAKFELSQNAGENFDQKMEDMSLEEEVSRRLGD</sequence>
<keyword evidence="2" id="KW-0175">Coiled coil</keyword>
<dbReference type="InterPro" id="IPR007157">
    <property type="entry name" value="PspA_VIPP1"/>
</dbReference>
<evidence type="ECO:0000256" key="3">
    <source>
        <dbReference type="SAM" id="MobiDB-lite"/>
    </source>
</evidence>
<feature type="coiled-coil region" evidence="2">
    <location>
        <begin position="39"/>
        <end position="194"/>
    </location>
</feature>
<feature type="region of interest" description="Disordered" evidence="3">
    <location>
        <begin position="204"/>
        <end position="228"/>
    </location>
</feature>
<proteinExistence type="inferred from homology"/>
<evidence type="ECO:0000256" key="2">
    <source>
        <dbReference type="SAM" id="Coils"/>
    </source>
</evidence>
<dbReference type="EMBL" id="CP042326">
    <property type="protein sequence ID" value="QDZ41424.1"/>
    <property type="molecule type" value="Genomic_DNA"/>
</dbReference>
<dbReference type="AlphaFoldDB" id="A0A5B8NQS5"/>
<dbReference type="KEGG" id="enn:FRE64_02960"/>
<accession>A0A5B8NQS5</accession>